<reference evidence="1 2" key="1">
    <citation type="submission" date="2020-08" db="EMBL/GenBank/DDBJ databases">
        <title>A Genomic Blueprint of the Chicken Gut Microbiome.</title>
        <authorList>
            <person name="Gilroy R."/>
            <person name="Ravi A."/>
            <person name="Getino M."/>
            <person name="Pursley I."/>
            <person name="Horton D.L."/>
            <person name="Alikhan N.-F."/>
            <person name="Baker D."/>
            <person name="Gharbi K."/>
            <person name="Hall N."/>
            <person name="Watson M."/>
            <person name="Adriaenssens E.M."/>
            <person name="Foster-Nyarko E."/>
            <person name="Jarju S."/>
            <person name="Secka A."/>
            <person name="Antonio M."/>
            <person name="Oren A."/>
            <person name="Chaudhuri R."/>
            <person name="La Ragione R.M."/>
            <person name="Hildebrand F."/>
            <person name="Pallen M.J."/>
        </authorList>
    </citation>
    <scope>NUCLEOTIDE SEQUENCE [LARGE SCALE GENOMIC DNA]</scope>
    <source>
        <strain evidence="1 2">Re31</strain>
    </source>
</reference>
<evidence type="ECO:0008006" key="3">
    <source>
        <dbReference type="Google" id="ProtNLM"/>
    </source>
</evidence>
<sequence>MYEVENPMLSPKVTDDPIAKVIGKCHYRYCDEEICKHEGIEFEGYIYCCATCLGSELLEEGHAVDLSK</sequence>
<dbReference type="Proteomes" id="UP000640930">
    <property type="component" value="Unassembled WGS sequence"/>
</dbReference>
<evidence type="ECO:0000313" key="2">
    <source>
        <dbReference type="Proteomes" id="UP000640930"/>
    </source>
</evidence>
<evidence type="ECO:0000313" key="1">
    <source>
        <dbReference type="EMBL" id="MBD8028185.1"/>
    </source>
</evidence>
<accession>A0ABR8XG35</accession>
<gene>
    <name evidence="1" type="ORF">H9636_16170</name>
</gene>
<protein>
    <recommendedName>
        <fullName evidence="3">Metallothionein</fullName>
    </recommendedName>
</protein>
<name>A0ABR8XG35_9BACL</name>
<proteinExistence type="predicted"/>
<comment type="caution">
    <text evidence="1">The sequence shown here is derived from an EMBL/GenBank/DDBJ whole genome shotgun (WGS) entry which is preliminary data.</text>
</comment>
<organism evidence="1 2">
    <name type="scientific">Ureibacillus galli</name>
    <dbReference type="NCBI Taxonomy" id="2762222"/>
    <lineage>
        <taxon>Bacteria</taxon>
        <taxon>Bacillati</taxon>
        <taxon>Bacillota</taxon>
        <taxon>Bacilli</taxon>
        <taxon>Bacillales</taxon>
        <taxon>Caryophanaceae</taxon>
        <taxon>Ureibacillus</taxon>
    </lineage>
</organism>
<keyword evidence="2" id="KW-1185">Reference proteome</keyword>
<dbReference type="EMBL" id="JACSQA010000032">
    <property type="protein sequence ID" value="MBD8028185.1"/>
    <property type="molecule type" value="Genomic_DNA"/>
</dbReference>
<dbReference type="RefSeq" id="WP_191708594.1">
    <property type="nucleotide sequence ID" value="NZ_JACSQA010000032.1"/>
</dbReference>